<dbReference type="OrthoDB" id="1013770at2"/>
<gene>
    <name evidence="1" type="ORF">CLV62_101246</name>
</gene>
<evidence type="ECO:0000313" key="2">
    <source>
        <dbReference type="Proteomes" id="UP000247973"/>
    </source>
</evidence>
<reference evidence="1 2" key="1">
    <citation type="submission" date="2018-03" db="EMBL/GenBank/DDBJ databases">
        <title>Genomic Encyclopedia of Archaeal and Bacterial Type Strains, Phase II (KMG-II): from individual species to whole genera.</title>
        <authorList>
            <person name="Goeker M."/>
        </authorList>
    </citation>
    <scope>NUCLEOTIDE SEQUENCE [LARGE SCALE GENOMIC DNA]</scope>
    <source>
        <strain evidence="1 2">DSM 100214</strain>
    </source>
</reference>
<proteinExistence type="predicted"/>
<dbReference type="EMBL" id="QICL01000001">
    <property type="protein sequence ID" value="PXV68980.1"/>
    <property type="molecule type" value="Genomic_DNA"/>
</dbReference>
<accession>A0A2V3PTE5</accession>
<dbReference type="AlphaFoldDB" id="A0A2V3PTE5"/>
<protein>
    <submittedName>
        <fullName evidence="1">Uncharacterized protein</fullName>
    </submittedName>
</protein>
<organism evidence="1 2">
    <name type="scientific">Dysgonomonas alginatilytica</name>
    <dbReference type="NCBI Taxonomy" id="1605892"/>
    <lineage>
        <taxon>Bacteria</taxon>
        <taxon>Pseudomonadati</taxon>
        <taxon>Bacteroidota</taxon>
        <taxon>Bacteroidia</taxon>
        <taxon>Bacteroidales</taxon>
        <taxon>Dysgonomonadaceae</taxon>
        <taxon>Dysgonomonas</taxon>
    </lineage>
</organism>
<sequence>MKVQLIAIFTLFSSLCNGQAVSENDSLRLIKEKNEQLLNYKLQQGTNDLEKRSPLDENTSLNYRVNMESSLNRQPEASDISIAIHKKYQGPMHEYLANPIGNPFADDYRYDAAYRITGRDWLSTTSSHTTYPSLGSMSLIGINYNYQFSDRLRGSAGTYGTRYFHLMDINYDFGVNSSLRYELSNRFAVLAFGQYSARANINKVGGDNGWMMPQTHYGAGGEFKLTDRIGIQGGVMRELNPMTGKWKTIPFIAPVFYKKKSN</sequence>
<dbReference type="Proteomes" id="UP000247973">
    <property type="component" value="Unassembled WGS sequence"/>
</dbReference>
<keyword evidence="2" id="KW-1185">Reference proteome</keyword>
<evidence type="ECO:0000313" key="1">
    <source>
        <dbReference type="EMBL" id="PXV68980.1"/>
    </source>
</evidence>
<name>A0A2V3PTE5_9BACT</name>
<comment type="caution">
    <text evidence="1">The sequence shown here is derived from an EMBL/GenBank/DDBJ whole genome shotgun (WGS) entry which is preliminary data.</text>
</comment>
<dbReference type="RefSeq" id="WP_110308952.1">
    <property type="nucleotide sequence ID" value="NZ_QICL01000001.1"/>
</dbReference>